<accession>A0A6H5G5B8</accession>
<feature type="region of interest" description="Disordered" evidence="1">
    <location>
        <begin position="1"/>
        <end position="24"/>
    </location>
</feature>
<proteinExistence type="predicted"/>
<protein>
    <submittedName>
        <fullName evidence="2">Uncharacterized protein</fullName>
    </submittedName>
</protein>
<name>A0A6H5G5B8_9HEMI</name>
<dbReference type="AlphaFoldDB" id="A0A6H5G5B8"/>
<evidence type="ECO:0000313" key="3">
    <source>
        <dbReference type="Proteomes" id="UP000479000"/>
    </source>
</evidence>
<organism evidence="2 3">
    <name type="scientific">Nesidiocoris tenuis</name>
    <dbReference type="NCBI Taxonomy" id="355587"/>
    <lineage>
        <taxon>Eukaryota</taxon>
        <taxon>Metazoa</taxon>
        <taxon>Ecdysozoa</taxon>
        <taxon>Arthropoda</taxon>
        <taxon>Hexapoda</taxon>
        <taxon>Insecta</taxon>
        <taxon>Pterygota</taxon>
        <taxon>Neoptera</taxon>
        <taxon>Paraneoptera</taxon>
        <taxon>Hemiptera</taxon>
        <taxon>Heteroptera</taxon>
        <taxon>Panheteroptera</taxon>
        <taxon>Cimicomorpha</taxon>
        <taxon>Miridae</taxon>
        <taxon>Dicyphina</taxon>
        <taxon>Nesidiocoris</taxon>
    </lineage>
</organism>
<dbReference type="EMBL" id="CADCXU010005382">
    <property type="protein sequence ID" value="CAA9997081.1"/>
    <property type="molecule type" value="Genomic_DNA"/>
</dbReference>
<gene>
    <name evidence="2" type="ORF">NTEN_LOCUS3428</name>
</gene>
<evidence type="ECO:0000313" key="2">
    <source>
        <dbReference type="EMBL" id="CAA9997081.1"/>
    </source>
</evidence>
<dbReference type="Proteomes" id="UP000479000">
    <property type="component" value="Unassembled WGS sequence"/>
</dbReference>
<evidence type="ECO:0000256" key="1">
    <source>
        <dbReference type="SAM" id="MobiDB-lite"/>
    </source>
</evidence>
<reference evidence="2 3" key="1">
    <citation type="submission" date="2020-02" db="EMBL/GenBank/DDBJ databases">
        <authorList>
            <person name="Ferguson B K."/>
        </authorList>
    </citation>
    <scope>NUCLEOTIDE SEQUENCE [LARGE SCALE GENOMIC DNA]</scope>
</reference>
<keyword evidence="3" id="KW-1185">Reference proteome</keyword>
<sequence length="56" mass="6625">MLHKKKSFFDEEGEQEEKKMPSVTAVTRPMYQSRPFADEIQCTPSAIYNTWEIWGQ</sequence>